<dbReference type="eggNOG" id="COG0226">
    <property type="taxonomic scope" value="Bacteria"/>
</dbReference>
<protein>
    <recommendedName>
        <fullName evidence="2">PBP domain-containing protein</fullName>
    </recommendedName>
</protein>
<feature type="domain" description="PBP" evidence="2">
    <location>
        <begin position="185"/>
        <end position="300"/>
    </location>
</feature>
<evidence type="ECO:0000256" key="1">
    <source>
        <dbReference type="ARBA" id="ARBA00022729"/>
    </source>
</evidence>
<dbReference type="STRING" id="1357400.HMPREF2086_00507"/>
<accession>V8CDI8</accession>
<dbReference type="Gene3D" id="3.40.190.10">
    <property type="entry name" value="Periplasmic binding protein-like II"/>
    <property type="match status" value="2"/>
</dbReference>
<dbReference type="Pfam" id="PF12849">
    <property type="entry name" value="PBP_like_2"/>
    <property type="match status" value="2"/>
</dbReference>
<name>V8CDI8_9HELI</name>
<dbReference type="HOGENOM" id="CLU_073531_0_0_7"/>
<dbReference type="InterPro" id="IPR050811">
    <property type="entry name" value="Phosphate_ABC_transporter"/>
</dbReference>
<comment type="caution">
    <text evidence="3">The sequence shown here is derived from an EMBL/GenBank/DDBJ whole genome shotgun (WGS) entry which is preliminary data.</text>
</comment>
<evidence type="ECO:0000313" key="4">
    <source>
        <dbReference type="Proteomes" id="UP000018731"/>
    </source>
</evidence>
<evidence type="ECO:0000259" key="2">
    <source>
        <dbReference type="Pfam" id="PF12849"/>
    </source>
</evidence>
<dbReference type="EMBL" id="AZJI01000001">
    <property type="protein sequence ID" value="ETD25172.1"/>
    <property type="molecule type" value="Genomic_DNA"/>
</dbReference>
<dbReference type="InterPro" id="IPR024370">
    <property type="entry name" value="PBP_domain"/>
</dbReference>
<gene>
    <name evidence="3" type="ORF">HMPREF2086_00507</name>
</gene>
<dbReference type="AlphaFoldDB" id="V8CDI8"/>
<feature type="domain" description="PBP" evidence="2">
    <location>
        <begin position="34"/>
        <end position="161"/>
    </location>
</feature>
<evidence type="ECO:0000313" key="3">
    <source>
        <dbReference type="EMBL" id="ETD25172.1"/>
    </source>
</evidence>
<dbReference type="OrthoDB" id="9783488at2"/>
<dbReference type="PATRIC" id="fig|1357400.3.peg.694"/>
<dbReference type="RefSeq" id="WP_023927215.1">
    <property type="nucleotide sequence ID" value="NZ_KI669454.1"/>
</dbReference>
<organism evidence="3 4">
    <name type="scientific">Helicobacter macacae MIT 99-5501</name>
    <dbReference type="NCBI Taxonomy" id="1357400"/>
    <lineage>
        <taxon>Bacteria</taxon>
        <taxon>Pseudomonadati</taxon>
        <taxon>Campylobacterota</taxon>
        <taxon>Epsilonproteobacteria</taxon>
        <taxon>Campylobacterales</taxon>
        <taxon>Helicobacteraceae</taxon>
        <taxon>Helicobacter</taxon>
    </lineage>
</organism>
<sequence length="303" mass="32153">MLKKVPQTIKIAQIIGLISLVLASLALSGGLLKASQTGKINVISREDGSGTRGAFVEIFGLLESQNGKKVDTTSLKAEITNSTAVMLTSIANDKNAIGYVSLGSLKSIVKGVKIDGVAPSVENIKSKKYGISRPFNVVMKAKFMSESISKATLVRDFLDFSRANVAVITKAGYIPLELGKDAKKAGSNNLSGKIIIAGSSSITPLMEKLKESYTAQNPSVNIEILQSDSTTGINSVVQGIADIGMVSRELKDKELSSGVKAEVLAIDGLAVIVNPQNTISDLKKEQVKDIFSGKILKWEELAK</sequence>
<keyword evidence="4" id="KW-1185">Reference proteome</keyword>
<dbReference type="Proteomes" id="UP000018731">
    <property type="component" value="Unassembled WGS sequence"/>
</dbReference>
<dbReference type="PANTHER" id="PTHR30570">
    <property type="entry name" value="PERIPLASMIC PHOSPHATE BINDING COMPONENT OF PHOSPHATE ABC TRANSPORTER"/>
    <property type="match status" value="1"/>
</dbReference>
<keyword evidence="1" id="KW-0732">Signal</keyword>
<reference evidence="3 4" key="1">
    <citation type="journal article" date="2014" name="Genome Announc.">
        <title>Draft genome sequences of six enterohepatic helicobacter species isolated from humans and one from rhesus macaques.</title>
        <authorList>
            <person name="Shen Z."/>
            <person name="Sheh A."/>
            <person name="Young S.K."/>
            <person name="Abouelliel A."/>
            <person name="Ward D.V."/>
            <person name="Earl A.M."/>
            <person name="Fox J.G."/>
        </authorList>
    </citation>
    <scope>NUCLEOTIDE SEQUENCE [LARGE SCALE GENOMIC DNA]</scope>
    <source>
        <strain evidence="3 4">MIT 99-5501</strain>
    </source>
</reference>
<dbReference type="SUPFAM" id="SSF53850">
    <property type="entry name" value="Periplasmic binding protein-like II"/>
    <property type="match status" value="2"/>
</dbReference>
<proteinExistence type="predicted"/>
<dbReference type="PANTHER" id="PTHR30570:SF1">
    <property type="entry name" value="PHOSPHATE-BINDING PROTEIN PSTS"/>
    <property type="match status" value="1"/>
</dbReference>